<name>A0A4Y2VHI7_ARAVE</name>
<organism evidence="2 5">
    <name type="scientific">Araneus ventricosus</name>
    <name type="common">Orbweaver spider</name>
    <name type="synonym">Epeira ventricosa</name>
    <dbReference type="NCBI Taxonomy" id="182803"/>
    <lineage>
        <taxon>Eukaryota</taxon>
        <taxon>Metazoa</taxon>
        <taxon>Ecdysozoa</taxon>
        <taxon>Arthropoda</taxon>
        <taxon>Chelicerata</taxon>
        <taxon>Arachnida</taxon>
        <taxon>Araneae</taxon>
        <taxon>Araneomorphae</taxon>
        <taxon>Entelegynae</taxon>
        <taxon>Araneoidea</taxon>
        <taxon>Araneidae</taxon>
        <taxon>Araneus</taxon>
    </lineage>
</organism>
<evidence type="ECO:0000313" key="3">
    <source>
        <dbReference type="EMBL" id="GBO24221.1"/>
    </source>
</evidence>
<sequence>DIEQDQQKNGVRGMQNPEEMVSTSQDFTSDSEKSSTVQ</sequence>
<dbReference type="EMBL" id="BGPR01048603">
    <property type="protein sequence ID" value="GBO25615.1"/>
    <property type="molecule type" value="Genomic_DNA"/>
</dbReference>
<gene>
    <name evidence="2" type="ORF">AVEN_156792_1</name>
    <name evidence="4" type="ORF">AVEN_228087_1</name>
    <name evidence="3" type="ORF">AVEN_97013_1</name>
</gene>
<dbReference type="AlphaFoldDB" id="A0A4Y2VHI7"/>
<evidence type="ECO:0000313" key="2">
    <source>
        <dbReference type="EMBL" id="GBO24062.1"/>
    </source>
</evidence>
<comment type="caution">
    <text evidence="2">The sequence shown here is derived from an EMBL/GenBank/DDBJ whole genome shotgun (WGS) entry which is preliminary data.</text>
</comment>
<reference evidence="2 5" key="1">
    <citation type="journal article" date="2019" name="Sci. Rep.">
        <title>Orb-weaving spider Araneus ventricosus genome elucidates the spidroin gene catalogue.</title>
        <authorList>
            <person name="Kono N."/>
            <person name="Nakamura H."/>
            <person name="Ohtoshi R."/>
            <person name="Moran D.A.P."/>
            <person name="Shinohara A."/>
            <person name="Yoshida Y."/>
            <person name="Fujiwara M."/>
            <person name="Mori M."/>
            <person name="Tomita M."/>
            <person name="Arakawa K."/>
        </authorList>
    </citation>
    <scope>NUCLEOTIDE SEQUENCE [LARGE SCALE GENOMIC DNA]</scope>
</reference>
<feature type="region of interest" description="Disordered" evidence="1">
    <location>
        <begin position="1"/>
        <end position="38"/>
    </location>
</feature>
<dbReference type="EMBL" id="BGPR01047055">
    <property type="protein sequence ID" value="GBO24062.1"/>
    <property type="molecule type" value="Genomic_DNA"/>
</dbReference>
<feature type="non-terminal residue" evidence="2">
    <location>
        <position position="1"/>
    </location>
</feature>
<protein>
    <submittedName>
        <fullName evidence="2">Uncharacterized protein</fullName>
    </submittedName>
</protein>
<keyword evidence="5" id="KW-1185">Reference proteome</keyword>
<feature type="compositionally biased region" description="Polar residues" evidence="1">
    <location>
        <begin position="21"/>
        <end position="38"/>
    </location>
</feature>
<evidence type="ECO:0000313" key="4">
    <source>
        <dbReference type="EMBL" id="GBO25615.1"/>
    </source>
</evidence>
<evidence type="ECO:0000256" key="1">
    <source>
        <dbReference type="SAM" id="MobiDB-lite"/>
    </source>
</evidence>
<dbReference type="Proteomes" id="UP000499080">
    <property type="component" value="Unassembled WGS sequence"/>
</dbReference>
<evidence type="ECO:0000313" key="5">
    <source>
        <dbReference type="Proteomes" id="UP000499080"/>
    </source>
</evidence>
<proteinExistence type="predicted"/>
<dbReference type="EMBL" id="BGPR01047208">
    <property type="protein sequence ID" value="GBO24221.1"/>
    <property type="molecule type" value="Genomic_DNA"/>
</dbReference>
<accession>A0A4Y2VHI7</accession>